<evidence type="ECO:0000313" key="2">
    <source>
        <dbReference type="EMBL" id="KAG5836693.1"/>
    </source>
</evidence>
<keyword evidence="3" id="KW-1185">Reference proteome</keyword>
<gene>
    <name evidence="2" type="ORF">ANANG_G00231180</name>
</gene>
<accession>A0A9D3M1F2</accession>
<evidence type="ECO:0000313" key="3">
    <source>
        <dbReference type="Proteomes" id="UP001044222"/>
    </source>
</evidence>
<feature type="non-terminal residue" evidence="2">
    <location>
        <position position="1"/>
    </location>
</feature>
<dbReference type="EMBL" id="JAFIRN010000013">
    <property type="protein sequence ID" value="KAG5836693.1"/>
    <property type="molecule type" value="Genomic_DNA"/>
</dbReference>
<organism evidence="2 3">
    <name type="scientific">Anguilla anguilla</name>
    <name type="common">European freshwater eel</name>
    <name type="synonym">Muraena anguilla</name>
    <dbReference type="NCBI Taxonomy" id="7936"/>
    <lineage>
        <taxon>Eukaryota</taxon>
        <taxon>Metazoa</taxon>
        <taxon>Chordata</taxon>
        <taxon>Craniata</taxon>
        <taxon>Vertebrata</taxon>
        <taxon>Euteleostomi</taxon>
        <taxon>Actinopterygii</taxon>
        <taxon>Neopterygii</taxon>
        <taxon>Teleostei</taxon>
        <taxon>Anguilliformes</taxon>
        <taxon>Anguillidae</taxon>
        <taxon>Anguilla</taxon>
    </lineage>
</organism>
<dbReference type="AlphaFoldDB" id="A0A9D3M1F2"/>
<dbReference type="Proteomes" id="UP001044222">
    <property type="component" value="Chromosome 13"/>
</dbReference>
<evidence type="ECO:0000256" key="1">
    <source>
        <dbReference type="SAM" id="MobiDB-lite"/>
    </source>
</evidence>
<sequence length="60" mass="6456">REGWGEVQPEEVSLQLLLEVGQCLSCSDLHGEVIPPSWGQDRQETCSGSAGAKRGRCQAS</sequence>
<reference evidence="2" key="1">
    <citation type="submission" date="2021-01" db="EMBL/GenBank/DDBJ databases">
        <title>A chromosome-scale assembly of European eel, Anguilla anguilla.</title>
        <authorList>
            <person name="Henkel C."/>
            <person name="Jong-Raadsen S.A."/>
            <person name="Dufour S."/>
            <person name="Weltzien F.-A."/>
            <person name="Palstra A.P."/>
            <person name="Pelster B."/>
            <person name="Spaink H.P."/>
            <person name="Van Den Thillart G.E."/>
            <person name="Jansen H."/>
            <person name="Zahm M."/>
            <person name="Klopp C."/>
            <person name="Cedric C."/>
            <person name="Louis A."/>
            <person name="Berthelot C."/>
            <person name="Parey E."/>
            <person name="Roest Crollius H."/>
            <person name="Montfort J."/>
            <person name="Robinson-Rechavi M."/>
            <person name="Bucao C."/>
            <person name="Bouchez O."/>
            <person name="Gislard M."/>
            <person name="Lluch J."/>
            <person name="Milhes M."/>
            <person name="Lampietro C."/>
            <person name="Lopez Roques C."/>
            <person name="Donnadieu C."/>
            <person name="Braasch I."/>
            <person name="Desvignes T."/>
            <person name="Postlethwait J."/>
            <person name="Bobe J."/>
            <person name="Guiguen Y."/>
            <person name="Dirks R."/>
        </authorList>
    </citation>
    <scope>NUCLEOTIDE SEQUENCE</scope>
    <source>
        <strain evidence="2">Tag_6206</strain>
        <tissue evidence="2">Liver</tissue>
    </source>
</reference>
<feature type="region of interest" description="Disordered" evidence="1">
    <location>
        <begin position="37"/>
        <end position="60"/>
    </location>
</feature>
<comment type="caution">
    <text evidence="2">The sequence shown here is derived from an EMBL/GenBank/DDBJ whole genome shotgun (WGS) entry which is preliminary data.</text>
</comment>
<name>A0A9D3M1F2_ANGAN</name>
<protein>
    <submittedName>
        <fullName evidence="2">Uncharacterized protein</fullName>
    </submittedName>
</protein>
<proteinExistence type="predicted"/>